<dbReference type="GO" id="GO:0005524">
    <property type="term" value="F:ATP binding"/>
    <property type="evidence" value="ECO:0007669"/>
    <property type="project" value="UniProtKB-KW"/>
</dbReference>
<keyword evidence="7" id="KW-0285">Flavoprotein</keyword>
<dbReference type="PANTHER" id="PTHR41523">
    <property type="entry name" value="TWO-COMPONENT SYSTEM SENSOR PROTEIN"/>
    <property type="match status" value="1"/>
</dbReference>
<evidence type="ECO:0000256" key="8">
    <source>
        <dbReference type="ARBA" id="ARBA00022643"/>
    </source>
</evidence>
<dbReference type="InterPro" id="IPR035965">
    <property type="entry name" value="PAS-like_dom_sf"/>
</dbReference>
<dbReference type="STRING" id="258594.RPA0754"/>
<evidence type="ECO:0000256" key="17">
    <source>
        <dbReference type="SAM" id="MobiDB-lite"/>
    </source>
</evidence>
<dbReference type="InterPro" id="IPR036890">
    <property type="entry name" value="HATPase_C_sf"/>
</dbReference>
<dbReference type="eggNOG" id="COG3920">
    <property type="taxonomic scope" value="Bacteria"/>
</dbReference>
<feature type="region of interest" description="Disordered" evidence="17">
    <location>
        <begin position="1"/>
        <end position="31"/>
    </location>
</feature>
<dbReference type="PANTHER" id="PTHR41523:SF8">
    <property type="entry name" value="ETHYLENE RESPONSE SENSOR PROTEIN"/>
    <property type="match status" value="1"/>
</dbReference>
<evidence type="ECO:0000259" key="18">
    <source>
        <dbReference type="PROSITE" id="PS50112"/>
    </source>
</evidence>
<keyword evidence="16" id="KW-0675">Receptor</keyword>
<dbReference type="NCBIfam" id="TIGR00229">
    <property type="entry name" value="sensory_box"/>
    <property type="match status" value="2"/>
</dbReference>
<dbReference type="InterPro" id="IPR011102">
    <property type="entry name" value="Sig_transdc_His_kinase_HWE"/>
</dbReference>
<dbReference type="eggNOG" id="COG2202">
    <property type="taxonomic scope" value="Bacteria"/>
</dbReference>
<dbReference type="SUPFAM" id="SSF55785">
    <property type="entry name" value="PYP-like sensor domain (PAS domain)"/>
    <property type="match status" value="2"/>
</dbReference>
<keyword evidence="6" id="KW-0716">Sensory transduction</keyword>
<organism evidence="20">
    <name type="scientific">Rhodopseudomonas palustris (strain ATCC BAA-98 / CGA009)</name>
    <dbReference type="NCBI Taxonomy" id="258594"/>
    <lineage>
        <taxon>Bacteria</taxon>
        <taxon>Pseudomonadati</taxon>
        <taxon>Pseudomonadota</taxon>
        <taxon>Alphaproteobacteria</taxon>
        <taxon>Hyphomicrobiales</taxon>
        <taxon>Nitrobacteraceae</taxon>
        <taxon>Rhodopseudomonas</taxon>
    </lineage>
</organism>
<sequence length="478" mass="53830">MPAGSDWRTQPPSDYAQWNPAPRMPNQPKPLTTAHHQFAAIVQNSFDAIVSKDVEGNVQSWNPAAEQIFGWTADEMIGNSIRVLIPPDRQHEEDDILQRIRTGEMVPKFETERLHKSGRRIHVAVTVSPLRDPDGRIVGASKIAHDITETVEIRRRLVASEHQFRSLANSIPQLAWIAESDGTVFWYNDRWFDYTGTTLEQLRGSGWTALHHPDHLERVRSKLQHSWDTGEAWEDTFPLRGKDGEYRWFLSRAMPLRDDSGEVWRWFGTNTDITVQRQHEQQIQMLMGEINHRAKNMLAVVQAMVMRTADRSFAESLGARLQALSRNQDLLIKRNWSGTPIGELIESQLAAVNDLIGTRVLIEGERELLLSPVASETIGLAIHELTTNATKYGALSNADGTVRIACEIRHTVDGPKLDLIWHEQGGPPVGEPNRAGFGTVMIDRNPRSALGADVEISYPESGLRWCLNAPLDRLVATP</sequence>
<dbReference type="Gene3D" id="3.30.450.20">
    <property type="entry name" value="PAS domain"/>
    <property type="match status" value="2"/>
</dbReference>
<evidence type="ECO:0000256" key="12">
    <source>
        <dbReference type="ARBA" id="ARBA00022777"/>
    </source>
</evidence>
<dbReference type="SMART" id="SM00086">
    <property type="entry name" value="PAC"/>
    <property type="match status" value="2"/>
</dbReference>
<dbReference type="GO" id="GO:0006355">
    <property type="term" value="P:regulation of DNA-templated transcription"/>
    <property type="evidence" value="ECO:0007669"/>
    <property type="project" value="InterPro"/>
</dbReference>
<evidence type="ECO:0000256" key="7">
    <source>
        <dbReference type="ARBA" id="ARBA00022630"/>
    </source>
</evidence>
<feature type="domain" description="PAS" evidence="18">
    <location>
        <begin position="34"/>
        <end position="104"/>
    </location>
</feature>
<dbReference type="Pfam" id="PF08447">
    <property type="entry name" value="PAS_3"/>
    <property type="match status" value="1"/>
</dbReference>
<evidence type="ECO:0000256" key="15">
    <source>
        <dbReference type="ARBA" id="ARBA00023026"/>
    </source>
</evidence>
<keyword evidence="4" id="KW-0600">Photoreceptor protein</keyword>
<dbReference type="GO" id="GO:0004673">
    <property type="term" value="F:protein histidine kinase activity"/>
    <property type="evidence" value="ECO:0007669"/>
    <property type="project" value="UniProtKB-EC"/>
</dbReference>
<dbReference type="SMART" id="SM00911">
    <property type="entry name" value="HWE_HK"/>
    <property type="match status" value="1"/>
</dbReference>
<evidence type="ECO:0000256" key="16">
    <source>
        <dbReference type="ARBA" id="ARBA00023170"/>
    </source>
</evidence>
<evidence type="ECO:0000256" key="2">
    <source>
        <dbReference type="ARBA" id="ARBA00012438"/>
    </source>
</evidence>
<feature type="domain" description="PAC" evidence="19">
    <location>
        <begin position="233"/>
        <end position="285"/>
    </location>
</feature>
<dbReference type="InterPro" id="IPR000014">
    <property type="entry name" value="PAS"/>
</dbReference>
<evidence type="ECO:0000256" key="4">
    <source>
        <dbReference type="ARBA" id="ARBA00022543"/>
    </source>
</evidence>
<dbReference type="Gene3D" id="3.30.565.10">
    <property type="entry name" value="Histidine kinase-like ATPase, C-terminal domain"/>
    <property type="match status" value="1"/>
</dbReference>
<keyword evidence="13" id="KW-0067">ATP-binding</keyword>
<keyword evidence="5" id="KW-0597">Phosphoprotein</keyword>
<dbReference type="EMBL" id="BX572595">
    <property type="protein sequence ID" value="CAE26198.1"/>
    <property type="molecule type" value="Genomic_DNA"/>
</dbReference>
<dbReference type="GO" id="GO:0009881">
    <property type="term" value="F:photoreceptor activity"/>
    <property type="evidence" value="ECO:0007669"/>
    <property type="project" value="UniProtKB-KW"/>
</dbReference>
<evidence type="ECO:0000256" key="13">
    <source>
        <dbReference type="ARBA" id="ARBA00022840"/>
    </source>
</evidence>
<dbReference type="CDD" id="cd00130">
    <property type="entry name" value="PAS"/>
    <property type="match status" value="2"/>
</dbReference>
<evidence type="ECO:0000256" key="14">
    <source>
        <dbReference type="ARBA" id="ARBA00022991"/>
    </source>
</evidence>
<dbReference type="InterPro" id="IPR013655">
    <property type="entry name" value="PAS_fold_3"/>
</dbReference>
<keyword evidence="11" id="KW-0547">Nucleotide-binding</keyword>
<accession>Q6NBS4</accession>
<dbReference type="AlphaFoldDB" id="Q6NBS4"/>
<reference evidence="20" key="1">
    <citation type="journal article" date="2004" name="Nat. Biotechnol.">
        <title>Complete genome sequence of the metabolically versatile photosynthetic bacterium Rhodopseudomonas palustris.</title>
        <authorList>
            <person name="Larimer F.W."/>
            <person name="Chain P."/>
            <person name="Hauser L."/>
            <person name="Lamerdin J."/>
            <person name="Malfatti S."/>
            <person name="Do L."/>
            <person name="Land M.L."/>
            <person name="Pelletier D.A."/>
            <person name="Beatty J.T."/>
            <person name="Lang A.S."/>
            <person name="Tabita F.R."/>
            <person name="Gibson J.L."/>
            <person name="Hanson T.E."/>
            <person name="Bobst C."/>
            <person name="Torres J.L."/>
            <person name="Peres C."/>
            <person name="Harrison F.H."/>
            <person name="Gibson J."/>
            <person name="Harwood C.S."/>
        </authorList>
    </citation>
    <scope>NUCLEOTIDE SEQUENCE [LARGE SCALE GENOMIC DNA]</scope>
    <source>
        <strain evidence="20">CGA009</strain>
    </source>
</reference>
<keyword evidence="8" id="KW-0288">FMN</keyword>
<comment type="catalytic activity">
    <reaction evidence="1">
        <text>ATP + protein L-histidine = ADP + protein N-phospho-L-histidine.</text>
        <dbReference type="EC" id="2.7.13.3"/>
    </reaction>
</comment>
<dbReference type="HOGENOM" id="CLU_000445_114_57_5"/>
<keyword evidence="15" id="KW-0843">Virulence</keyword>
<dbReference type="InterPro" id="IPR013767">
    <property type="entry name" value="PAS_fold"/>
</dbReference>
<dbReference type="eggNOG" id="COG3829">
    <property type="taxonomic scope" value="Bacteria"/>
</dbReference>
<dbReference type="FunFam" id="3.30.450.20:FF:000099">
    <property type="entry name" value="Sensory box sensor histidine kinase"/>
    <property type="match status" value="1"/>
</dbReference>
<feature type="domain" description="PAC" evidence="19">
    <location>
        <begin position="107"/>
        <end position="159"/>
    </location>
</feature>
<dbReference type="InterPro" id="IPR001610">
    <property type="entry name" value="PAC"/>
</dbReference>
<evidence type="ECO:0000256" key="5">
    <source>
        <dbReference type="ARBA" id="ARBA00022553"/>
    </source>
</evidence>
<dbReference type="PROSITE" id="PS50112">
    <property type="entry name" value="PAS"/>
    <property type="match status" value="2"/>
</dbReference>
<evidence type="ECO:0000256" key="6">
    <source>
        <dbReference type="ARBA" id="ARBA00022606"/>
    </source>
</evidence>
<proteinExistence type="predicted"/>
<keyword evidence="9" id="KW-0808">Transferase</keyword>
<protein>
    <recommendedName>
        <fullName evidence="3">Blue-light-activated histidine kinase</fullName>
        <ecNumber evidence="2">2.7.13.3</ecNumber>
    </recommendedName>
</protein>
<gene>
    <name evidence="20" type="ordered locus">RPA0754</name>
</gene>
<dbReference type="Pfam" id="PF07536">
    <property type="entry name" value="HWE_HK"/>
    <property type="match status" value="1"/>
</dbReference>
<feature type="domain" description="PAS" evidence="18">
    <location>
        <begin position="160"/>
        <end position="230"/>
    </location>
</feature>
<dbReference type="InterPro" id="IPR000700">
    <property type="entry name" value="PAS-assoc_C"/>
</dbReference>
<evidence type="ECO:0000256" key="11">
    <source>
        <dbReference type="ARBA" id="ARBA00022741"/>
    </source>
</evidence>
<evidence type="ECO:0000256" key="1">
    <source>
        <dbReference type="ARBA" id="ARBA00000085"/>
    </source>
</evidence>
<evidence type="ECO:0000256" key="9">
    <source>
        <dbReference type="ARBA" id="ARBA00022679"/>
    </source>
</evidence>
<keyword evidence="12 20" id="KW-0418">Kinase</keyword>
<dbReference type="PROSITE" id="PS50113">
    <property type="entry name" value="PAC"/>
    <property type="match status" value="2"/>
</dbReference>
<dbReference type="EC" id="2.7.13.3" evidence="2"/>
<keyword evidence="10" id="KW-0677">Repeat</keyword>
<evidence type="ECO:0000259" key="19">
    <source>
        <dbReference type="PROSITE" id="PS50113"/>
    </source>
</evidence>
<dbReference type="PhylomeDB" id="Q6NBS4"/>
<dbReference type="SMART" id="SM00091">
    <property type="entry name" value="PAS"/>
    <property type="match status" value="2"/>
</dbReference>
<evidence type="ECO:0000256" key="3">
    <source>
        <dbReference type="ARBA" id="ARBA00021740"/>
    </source>
</evidence>
<dbReference type="Pfam" id="PF00989">
    <property type="entry name" value="PAS"/>
    <property type="match status" value="1"/>
</dbReference>
<name>Q6NBS4_RHOPA</name>
<keyword evidence="14" id="KW-0157">Chromophore</keyword>
<evidence type="ECO:0000256" key="10">
    <source>
        <dbReference type="ARBA" id="ARBA00022737"/>
    </source>
</evidence>
<evidence type="ECO:0000313" key="20">
    <source>
        <dbReference type="EMBL" id="CAE26198.1"/>
    </source>
</evidence>